<keyword evidence="2" id="KW-1185">Reference proteome</keyword>
<reference evidence="1 2" key="1">
    <citation type="journal article" date="2019" name="Sci. Rep.">
        <title>Orb-weaving spider Araneus ventricosus genome elucidates the spidroin gene catalogue.</title>
        <authorList>
            <person name="Kono N."/>
            <person name="Nakamura H."/>
            <person name="Ohtoshi R."/>
            <person name="Moran D.A.P."/>
            <person name="Shinohara A."/>
            <person name="Yoshida Y."/>
            <person name="Fujiwara M."/>
            <person name="Mori M."/>
            <person name="Tomita M."/>
            <person name="Arakawa K."/>
        </authorList>
    </citation>
    <scope>NUCLEOTIDE SEQUENCE [LARGE SCALE GENOMIC DNA]</scope>
</reference>
<comment type="caution">
    <text evidence="1">The sequence shown here is derived from an EMBL/GenBank/DDBJ whole genome shotgun (WGS) entry which is preliminary data.</text>
</comment>
<sequence length="124" mass="14113">MEIYSRTQYNATPNQQSVNTITVVLVLTGPWCSPWNILHDSDPKENLNSSEKSTQVHCSGVRFTCSLHHSKQSRQCSVMSGTHLTGQMAYGPYFPCSSAIFFLRFSNILDLWTWVYSFKLKVTV</sequence>
<evidence type="ECO:0000313" key="1">
    <source>
        <dbReference type="EMBL" id="GBO07736.1"/>
    </source>
</evidence>
<dbReference type="Proteomes" id="UP000499080">
    <property type="component" value="Unassembled WGS sequence"/>
</dbReference>
<organism evidence="1 2">
    <name type="scientific">Araneus ventricosus</name>
    <name type="common">Orbweaver spider</name>
    <name type="synonym">Epeira ventricosa</name>
    <dbReference type="NCBI Taxonomy" id="182803"/>
    <lineage>
        <taxon>Eukaryota</taxon>
        <taxon>Metazoa</taxon>
        <taxon>Ecdysozoa</taxon>
        <taxon>Arthropoda</taxon>
        <taxon>Chelicerata</taxon>
        <taxon>Arachnida</taxon>
        <taxon>Araneae</taxon>
        <taxon>Araneomorphae</taxon>
        <taxon>Entelegynae</taxon>
        <taxon>Araneoidea</taxon>
        <taxon>Araneidae</taxon>
        <taxon>Araneus</taxon>
    </lineage>
</organism>
<dbReference type="EMBL" id="BGPR01033691">
    <property type="protein sequence ID" value="GBO07736.1"/>
    <property type="molecule type" value="Genomic_DNA"/>
</dbReference>
<evidence type="ECO:0000313" key="2">
    <source>
        <dbReference type="Proteomes" id="UP000499080"/>
    </source>
</evidence>
<protein>
    <submittedName>
        <fullName evidence="1">Uncharacterized protein</fullName>
    </submittedName>
</protein>
<accession>A0A4Y2U7R3</accession>
<gene>
    <name evidence="1" type="ORF">AVEN_72885_1</name>
</gene>
<dbReference type="AlphaFoldDB" id="A0A4Y2U7R3"/>
<name>A0A4Y2U7R3_ARAVE</name>
<proteinExistence type="predicted"/>